<protein>
    <submittedName>
        <fullName evidence="2">Putative HTH-type transcriptional regulator YusO</fullName>
    </submittedName>
</protein>
<dbReference type="InterPro" id="IPR036390">
    <property type="entry name" value="WH_DNA-bd_sf"/>
</dbReference>
<gene>
    <name evidence="2" type="primary">yusO</name>
    <name evidence="2" type="ORF">ElP_25020</name>
</gene>
<dbReference type="PROSITE" id="PS50995">
    <property type="entry name" value="HTH_MARR_2"/>
    <property type="match status" value="1"/>
</dbReference>
<dbReference type="InterPro" id="IPR036388">
    <property type="entry name" value="WH-like_DNA-bd_sf"/>
</dbReference>
<keyword evidence="3" id="KW-1185">Reference proteome</keyword>
<dbReference type="RefSeq" id="WP_197446922.1">
    <property type="nucleotide sequence ID" value="NZ_CP036426.1"/>
</dbReference>
<dbReference type="InterPro" id="IPR000835">
    <property type="entry name" value="HTH_MarR-typ"/>
</dbReference>
<evidence type="ECO:0000313" key="3">
    <source>
        <dbReference type="Proteomes" id="UP000317835"/>
    </source>
</evidence>
<dbReference type="GO" id="GO:0003700">
    <property type="term" value="F:DNA-binding transcription factor activity"/>
    <property type="evidence" value="ECO:0007669"/>
    <property type="project" value="InterPro"/>
</dbReference>
<dbReference type="AlphaFoldDB" id="A0A518H1A8"/>
<dbReference type="PANTHER" id="PTHR39515">
    <property type="entry name" value="CONSERVED PROTEIN"/>
    <property type="match status" value="1"/>
</dbReference>
<organism evidence="2 3">
    <name type="scientific">Tautonia plasticadhaerens</name>
    <dbReference type="NCBI Taxonomy" id="2527974"/>
    <lineage>
        <taxon>Bacteria</taxon>
        <taxon>Pseudomonadati</taxon>
        <taxon>Planctomycetota</taxon>
        <taxon>Planctomycetia</taxon>
        <taxon>Isosphaerales</taxon>
        <taxon>Isosphaeraceae</taxon>
        <taxon>Tautonia</taxon>
    </lineage>
</organism>
<evidence type="ECO:0000313" key="2">
    <source>
        <dbReference type="EMBL" id="QDV34611.1"/>
    </source>
</evidence>
<reference evidence="2 3" key="1">
    <citation type="submission" date="2019-02" db="EMBL/GenBank/DDBJ databases">
        <title>Deep-cultivation of Planctomycetes and their phenomic and genomic characterization uncovers novel biology.</title>
        <authorList>
            <person name="Wiegand S."/>
            <person name="Jogler M."/>
            <person name="Boedeker C."/>
            <person name="Pinto D."/>
            <person name="Vollmers J."/>
            <person name="Rivas-Marin E."/>
            <person name="Kohn T."/>
            <person name="Peeters S.H."/>
            <person name="Heuer A."/>
            <person name="Rast P."/>
            <person name="Oberbeckmann S."/>
            <person name="Bunk B."/>
            <person name="Jeske O."/>
            <person name="Meyerdierks A."/>
            <person name="Storesund J.E."/>
            <person name="Kallscheuer N."/>
            <person name="Luecker S."/>
            <person name="Lage O.M."/>
            <person name="Pohl T."/>
            <person name="Merkel B.J."/>
            <person name="Hornburger P."/>
            <person name="Mueller R.-W."/>
            <person name="Bruemmer F."/>
            <person name="Labrenz M."/>
            <person name="Spormann A.M."/>
            <person name="Op den Camp H."/>
            <person name="Overmann J."/>
            <person name="Amann R."/>
            <person name="Jetten M.S.M."/>
            <person name="Mascher T."/>
            <person name="Medema M.H."/>
            <person name="Devos D.P."/>
            <person name="Kaster A.-K."/>
            <person name="Ovreas L."/>
            <person name="Rohde M."/>
            <person name="Galperin M.Y."/>
            <person name="Jogler C."/>
        </authorList>
    </citation>
    <scope>NUCLEOTIDE SEQUENCE [LARGE SCALE GENOMIC DNA]</scope>
    <source>
        <strain evidence="2 3">ElP</strain>
    </source>
</reference>
<dbReference type="Pfam" id="PF12802">
    <property type="entry name" value="MarR_2"/>
    <property type="match status" value="1"/>
</dbReference>
<dbReference type="SMART" id="SM00347">
    <property type="entry name" value="HTH_MARR"/>
    <property type="match status" value="1"/>
</dbReference>
<dbReference type="EMBL" id="CP036426">
    <property type="protein sequence ID" value="QDV34611.1"/>
    <property type="molecule type" value="Genomic_DNA"/>
</dbReference>
<dbReference type="PANTHER" id="PTHR39515:SF2">
    <property type="entry name" value="HTH-TYPE TRANSCRIPTIONAL REGULATOR RV0880"/>
    <property type="match status" value="1"/>
</dbReference>
<proteinExistence type="predicted"/>
<accession>A0A518H1A8</accession>
<evidence type="ECO:0000259" key="1">
    <source>
        <dbReference type="PROSITE" id="PS50995"/>
    </source>
</evidence>
<dbReference type="KEGG" id="tpla:ElP_25020"/>
<dbReference type="InterPro" id="IPR052526">
    <property type="entry name" value="HTH-type_Bedaq_tolerance"/>
</dbReference>
<dbReference type="Gene3D" id="1.10.10.10">
    <property type="entry name" value="Winged helix-like DNA-binding domain superfamily/Winged helix DNA-binding domain"/>
    <property type="match status" value="1"/>
</dbReference>
<sequence>MSASGEKGGPDSCGIMANLWRLIQAVVDDSEPELEALGLSAKAFFLLEAVGEHPFPAVLARRMHLPPPTVTYLVKQLEERGFVVRQPEPGDLRKFRLVQTDAGREALRRGREALSLALGKRLGRLERGEVVALDRMVGRLAGNGEAPES</sequence>
<name>A0A518H1A8_9BACT</name>
<dbReference type="SUPFAM" id="SSF46785">
    <property type="entry name" value="Winged helix' DNA-binding domain"/>
    <property type="match status" value="1"/>
</dbReference>
<feature type="domain" description="HTH marR-type" evidence="1">
    <location>
        <begin position="16"/>
        <end position="142"/>
    </location>
</feature>
<dbReference type="Proteomes" id="UP000317835">
    <property type="component" value="Chromosome"/>
</dbReference>